<dbReference type="AlphaFoldDB" id="A0A0B7ALG7"/>
<name>A0A0B7ALG7_9EUPU</name>
<accession>A0A0B7ALG7</accession>
<sequence>MIYCFNIIEPVGRSAAYVRSAYLLCQFSIDRNKVLRKQPTNVIRHAVESV</sequence>
<dbReference type="EMBL" id="HACG01034541">
    <property type="protein sequence ID" value="CEK81406.1"/>
    <property type="molecule type" value="Transcribed_RNA"/>
</dbReference>
<gene>
    <name evidence="2" type="primary">ORF125850</name>
    <name evidence="1" type="synonym">ORF125849</name>
</gene>
<organism evidence="2">
    <name type="scientific">Arion vulgaris</name>
    <dbReference type="NCBI Taxonomy" id="1028688"/>
    <lineage>
        <taxon>Eukaryota</taxon>
        <taxon>Metazoa</taxon>
        <taxon>Spiralia</taxon>
        <taxon>Lophotrochozoa</taxon>
        <taxon>Mollusca</taxon>
        <taxon>Gastropoda</taxon>
        <taxon>Heterobranchia</taxon>
        <taxon>Euthyneura</taxon>
        <taxon>Panpulmonata</taxon>
        <taxon>Eupulmonata</taxon>
        <taxon>Stylommatophora</taxon>
        <taxon>Helicina</taxon>
        <taxon>Arionoidea</taxon>
        <taxon>Arionidae</taxon>
        <taxon>Arion</taxon>
    </lineage>
</organism>
<reference evidence="2" key="1">
    <citation type="submission" date="2014-12" db="EMBL/GenBank/DDBJ databases">
        <title>Insight into the proteome of Arion vulgaris.</title>
        <authorList>
            <person name="Aradska J."/>
            <person name="Bulat T."/>
            <person name="Smidak R."/>
            <person name="Sarate P."/>
            <person name="Gangsoo J."/>
            <person name="Sialana F."/>
            <person name="Bilban M."/>
            <person name="Lubec G."/>
        </authorList>
    </citation>
    <scope>NUCLEOTIDE SEQUENCE</scope>
    <source>
        <tissue evidence="2">Skin</tissue>
    </source>
</reference>
<proteinExistence type="predicted"/>
<feature type="non-terminal residue" evidence="2">
    <location>
        <position position="50"/>
    </location>
</feature>
<evidence type="ECO:0000313" key="1">
    <source>
        <dbReference type="EMBL" id="CEK81406.1"/>
    </source>
</evidence>
<dbReference type="EMBL" id="HACG01034542">
    <property type="protein sequence ID" value="CEK81407.1"/>
    <property type="molecule type" value="Transcribed_RNA"/>
</dbReference>
<evidence type="ECO:0000313" key="2">
    <source>
        <dbReference type="EMBL" id="CEK81407.1"/>
    </source>
</evidence>
<protein>
    <submittedName>
        <fullName evidence="2">Uncharacterized protein</fullName>
    </submittedName>
</protein>